<feature type="compositionally biased region" description="Low complexity" evidence="4">
    <location>
        <begin position="304"/>
        <end position="323"/>
    </location>
</feature>
<keyword evidence="5" id="KW-1133">Transmembrane helix</keyword>
<dbReference type="Gene3D" id="3.80.10.10">
    <property type="entry name" value="Ribonuclease Inhibitor"/>
    <property type="match status" value="1"/>
</dbReference>
<evidence type="ECO:0000256" key="3">
    <source>
        <dbReference type="ARBA" id="ARBA00022737"/>
    </source>
</evidence>
<feature type="domain" description="LRRCT" evidence="7">
    <location>
        <begin position="204"/>
        <end position="264"/>
    </location>
</feature>
<dbReference type="PROSITE" id="PS51450">
    <property type="entry name" value="LRR"/>
    <property type="match status" value="2"/>
</dbReference>
<dbReference type="PANTHER" id="PTHR45842">
    <property type="entry name" value="SYNAPTIC ADHESION-LIKE MOLECULE SALM"/>
    <property type="match status" value="1"/>
</dbReference>
<dbReference type="SUPFAM" id="SSF52058">
    <property type="entry name" value="L domain-like"/>
    <property type="match status" value="1"/>
</dbReference>
<evidence type="ECO:0000256" key="2">
    <source>
        <dbReference type="ARBA" id="ARBA00022729"/>
    </source>
</evidence>
<keyword evidence="3" id="KW-0677">Repeat</keyword>
<dbReference type="PANTHER" id="PTHR45842:SF22">
    <property type="entry name" value="INSULIN-LIKE GROWTH FACTOR-BINDING PROTEIN COMPLEX ACID LABILE SUBUNIT ISOFORM X1"/>
    <property type="match status" value="1"/>
</dbReference>
<keyword evidence="5" id="KW-0472">Membrane</keyword>
<gene>
    <name evidence="8" type="ORF">XENORESO_011540</name>
</gene>
<dbReference type="InterPro" id="IPR032675">
    <property type="entry name" value="LRR_dom_sf"/>
</dbReference>
<keyword evidence="2 6" id="KW-0732">Signal</keyword>
<dbReference type="InterPro" id="IPR001611">
    <property type="entry name" value="Leu-rich_rpt"/>
</dbReference>
<proteinExistence type="predicted"/>
<keyword evidence="1" id="KW-0433">Leucine-rich repeat</keyword>
<feature type="chain" id="PRO_5045374502" description="LRRCT domain-containing protein" evidence="6">
    <location>
        <begin position="17"/>
        <end position="683"/>
    </location>
</feature>
<organism evidence="8 9">
    <name type="scientific">Xenotaenia resolanae</name>
    <dbReference type="NCBI Taxonomy" id="208358"/>
    <lineage>
        <taxon>Eukaryota</taxon>
        <taxon>Metazoa</taxon>
        <taxon>Chordata</taxon>
        <taxon>Craniata</taxon>
        <taxon>Vertebrata</taxon>
        <taxon>Euteleostomi</taxon>
        <taxon>Actinopterygii</taxon>
        <taxon>Neopterygii</taxon>
        <taxon>Teleostei</taxon>
        <taxon>Neoteleostei</taxon>
        <taxon>Acanthomorphata</taxon>
        <taxon>Ovalentaria</taxon>
        <taxon>Atherinomorphae</taxon>
        <taxon>Cyprinodontiformes</taxon>
        <taxon>Goodeidae</taxon>
        <taxon>Xenotaenia</taxon>
    </lineage>
</organism>
<evidence type="ECO:0000313" key="8">
    <source>
        <dbReference type="EMBL" id="MEQ2269882.1"/>
    </source>
</evidence>
<dbReference type="Proteomes" id="UP001444071">
    <property type="component" value="Unassembled WGS sequence"/>
</dbReference>
<evidence type="ECO:0000256" key="4">
    <source>
        <dbReference type="SAM" id="MobiDB-lite"/>
    </source>
</evidence>
<dbReference type="SMART" id="SM00369">
    <property type="entry name" value="LRR_TYP"/>
    <property type="match status" value="4"/>
</dbReference>
<evidence type="ECO:0000259" key="7">
    <source>
        <dbReference type="SMART" id="SM00082"/>
    </source>
</evidence>
<evidence type="ECO:0000313" key="9">
    <source>
        <dbReference type="Proteomes" id="UP001444071"/>
    </source>
</evidence>
<dbReference type="Pfam" id="PF13855">
    <property type="entry name" value="LRR_8"/>
    <property type="match status" value="1"/>
</dbReference>
<dbReference type="EMBL" id="JAHRIM010053613">
    <property type="protein sequence ID" value="MEQ2269882.1"/>
    <property type="molecule type" value="Genomic_DNA"/>
</dbReference>
<feature type="region of interest" description="Disordered" evidence="4">
    <location>
        <begin position="295"/>
        <end position="323"/>
    </location>
</feature>
<evidence type="ECO:0000256" key="1">
    <source>
        <dbReference type="ARBA" id="ARBA00022614"/>
    </source>
</evidence>
<sequence length="683" mass="74960">MQLFLLLFLLIREAVASSVPGCRGDRDKDHRSRENCTGAGFTDIPAGLEHKTQVLLFPYNLFSTLSWTSFQIFTEIYEIDLTANKVPEVSPGSGPILPGLSVLRLGSNRLTFLHDGSFTACPALTELYLENNSIRSLTDQTFSGLSKLEILDLTSNHISILPGLMLHPLPAIETLYLETNQIKVMPDGWFSQKEEVPYLYLSENPWACSCSLGYLRRYLEDYEANVYVRDGPIIRSDVDSVVCDSPQRHQGKPVITLEESDLCSPSAAEPEPPGDVYQPMTKVFLDAMTSVPSVDLSTPEPALHTSSVAPTAPSTPEPTTTEHMTSAFPELPAQLRVVTRSWYQTFTSLLEWSYRSRSEIKTERSFVGLFVQTTHPIPMTSRPSTTPFTTTTNVPSSGTSATLQIIPAAATTGTTSTTVTALVSNQSVGIRQLFKVTSAGGGAVFCVWLFAGCLLLCMSSAALVLVTVVRLIIWYKKVYKPLSLTVARRMKGGEGVALLLKNKREENAVAGDGGVVALYRSLLFVNREGGDIVEGEERNKGQIITLKLTGGEETGDRRGPEDGGVHRKTMYRLFSREEEIEGWREVVEECRVSAEDGGRKREIRRHEEPTGGAGGVTKKRYSVILREEAGGGLEELDWVVGGWEVKRGAEGGPRSSWGRWLAENVPSMPWGLSAPSEEEAAAE</sequence>
<dbReference type="InterPro" id="IPR003591">
    <property type="entry name" value="Leu-rich_rpt_typical-subtyp"/>
</dbReference>
<evidence type="ECO:0000256" key="6">
    <source>
        <dbReference type="SAM" id="SignalP"/>
    </source>
</evidence>
<accession>A0ABV0WJT5</accession>
<comment type="caution">
    <text evidence="8">The sequence shown here is derived from an EMBL/GenBank/DDBJ whole genome shotgun (WGS) entry which is preliminary data.</text>
</comment>
<evidence type="ECO:0000256" key="5">
    <source>
        <dbReference type="SAM" id="Phobius"/>
    </source>
</evidence>
<dbReference type="InterPro" id="IPR000483">
    <property type="entry name" value="Cys-rich_flank_reg_C"/>
</dbReference>
<keyword evidence="5" id="KW-0812">Transmembrane</keyword>
<dbReference type="InterPro" id="IPR050467">
    <property type="entry name" value="LRFN"/>
</dbReference>
<feature type="signal peptide" evidence="6">
    <location>
        <begin position="1"/>
        <end position="16"/>
    </location>
</feature>
<reference evidence="8 9" key="1">
    <citation type="submission" date="2021-06" db="EMBL/GenBank/DDBJ databases">
        <authorList>
            <person name="Palmer J.M."/>
        </authorList>
    </citation>
    <scope>NUCLEOTIDE SEQUENCE [LARGE SCALE GENOMIC DNA]</scope>
    <source>
        <strain evidence="8 9">XR_2019</strain>
        <tissue evidence="8">Muscle</tissue>
    </source>
</reference>
<protein>
    <recommendedName>
        <fullName evidence="7">LRRCT domain-containing protein</fullName>
    </recommendedName>
</protein>
<dbReference type="SMART" id="SM00082">
    <property type="entry name" value="LRRCT"/>
    <property type="match status" value="1"/>
</dbReference>
<feature type="transmembrane region" description="Helical" evidence="5">
    <location>
        <begin position="447"/>
        <end position="473"/>
    </location>
</feature>
<keyword evidence="9" id="KW-1185">Reference proteome</keyword>
<name>A0ABV0WJT5_9TELE</name>